<dbReference type="GO" id="GO:0031222">
    <property type="term" value="P:arabinan catabolic process"/>
    <property type="evidence" value="ECO:0007669"/>
    <property type="project" value="TreeGrafter"/>
</dbReference>
<dbReference type="FunFam" id="2.60.40.10:FF:000495">
    <property type="entry name" value="Periplasmic beta-glucosidase"/>
    <property type="match status" value="1"/>
</dbReference>
<protein>
    <submittedName>
        <fullName evidence="6">Beta-glucosidase</fullName>
    </submittedName>
</protein>
<comment type="similarity">
    <text evidence="1">Belongs to the glycosyl hydrolase 3 family.</text>
</comment>
<reference evidence="6 7" key="1">
    <citation type="submission" date="2019-08" db="EMBL/GenBank/DDBJ databases">
        <title>Phlebobacter frassis gen. nov. sp. nov., a new member of family Sphingobacteriaceae isolated from sand fly rearing media.</title>
        <authorList>
            <person name="Kakumanu M.L."/>
            <person name="Marayati B.F."/>
            <person name="Wada-Katsumata A."/>
            <person name="Wasserberg G."/>
            <person name="Schal C."/>
            <person name="Apperson C.S."/>
            <person name="Ponnusamy L."/>
        </authorList>
    </citation>
    <scope>NUCLEOTIDE SEQUENCE [LARGE SCALE GENOMIC DNA]</scope>
    <source>
        <strain evidence="6 7">SSI9</strain>
    </source>
</reference>
<dbReference type="RefSeq" id="WP_148920954.1">
    <property type="nucleotide sequence ID" value="NZ_VTAV01000020.1"/>
</dbReference>
<dbReference type="InterPro" id="IPR001764">
    <property type="entry name" value="Glyco_hydro_3_N"/>
</dbReference>
<accession>A0A5D4GVP2</accession>
<organism evidence="6 7">
    <name type="scientific">Sphingobacterium phlebotomi</name>
    <dbReference type="NCBI Taxonomy" id="2605433"/>
    <lineage>
        <taxon>Bacteria</taxon>
        <taxon>Pseudomonadati</taxon>
        <taxon>Bacteroidota</taxon>
        <taxon>Sphingobacteriia</taxon>
        <taxon>Sphingobacteriales</taxon>
        <taxon>Sphingobacteriaceae</taxon>
        <taxon>Sphingobacterium</taxon>
    </lineage>
</organism>
<keyword evidence="3" id="KW-0378">Hydrolase</keyword>
<dbReference type="InterPro" id="IPR026891">
    <property type="entry name" value="Fn3-like"/>
</dbReference>
<dbReference type="GO" id="GO:0045493">
    <property type="term" value="P:xylan catabolic process"/>
    <property type="evidence" value="ECO:0007669"/>
    <property type="project" value="InterPro"/>
</dbReference>
<dbReference type="SUPFAM" id="SSF52279">
    <property type="entry name" value="Beta-D-glucan exohydrolase, C-terminal domain"/>
    <property type="match status" value="1"/>
</dbReference>
<feature type="signal peptide" evidence="4">
    <location>
        <begin position="1"/>
        <end position="30"/>
    </location>
</feature>
<sequence>MIRTNSSYKCIVLTCLILFCFSLSFGQAHKQIYHKGWIDFNKNGQKDPYEDPKVPVAERIVNLLSQMTVEEKTNQLATLYGYKRVLQDELPTADWRNKIWKDGIANIDEHLNSLAFHPHAKSAYSFPFSKHKQAIEAVQRWFVEETRLGIPVDFTNEGIHGLNHEKATPFPSPISMGSTWNTDLINKVGHTIGREARLLGYTNVYAPILDVARDPRWGRVMETYGEDPYLVAELGKALTLGIQAEGVVSTLKHFAAYSVPKGGRDGFARTDPHIAPRELHEIHLYPFRRVIQEANPLGVMSSYNDWDGHAVTGSSYFLTELLRKQYGFKGYVVSDSEAVEYLHTKHQVAASPEDAVRLAVNAGLNVRTNFTPPEDYILPLRNLVKEGKIAEETLDDRVHDVLYVKFKLGLFDDPFWISEKDPDQEIHRAIDDSLSLQVHRESIILLKNDSLDEVRSPLLPLSSDWKKILVTGPMARETRFMESRYGPSGNAIISIYEGLVKEAGTKIDFSYARGCDIVDETWPESEIISAAMSVEEEGLMNEALEKAKEADVIIAVMGEDEKRVGESLSRTSLDLPGRQSILLQRLQSLEKPILLILTTGQPLTINWEDRYIPSILCAWFPGAWGGKAIADVVFGNYNPSGKLPVTFPKSTGQIELNFPFKKGSHNGQPGDGPNGYGNTAVTGALYPFGYGLSYSSFEYANLTIDRDVFSVHDTMAISVDITNKSKANGEEVVQLYLTDEFSSLTTYASLLRGFQKIAIDAGETQTAHFRLPVQQLTMLNKEMEWEVEPGSFVVKVGNSSENILLEKRIIVN</sequence>
<keyword evidence="2 4" id="KW-0732">Signal</keyword>
<dbReference type="Pfam" id="PF00933">
    <property type="entry name" value="Glyco_hydro_3"/>
    <property type="match status" value="1"/>
</dbReference>
<evidence type="ECO:0000259" key="5">
    <source>
        <dbReference type="SMART" id="SM01217"/>
    </source>
</evidence>
<dbReference type="InterPro" id="IPR036881">
    <property type="entry name" value="Glyco_hydro_3_C_sf"/>
</dbReference>
<name>A0A5D4GVP2_9SPHI</name>
<dbReference type="GO" id="GO:0008422">
    <property type="term" value="F:beta-glucosidase activity"/>
    <property type="evidence" value="ECO:0007669"/>
    <property type="project" value="UniProtKB-ARBA"/>
</dbReference>
<dbReference type="PANTHER" id="PTHR42721:SF3">
    <property type="entry name" value="BETA-D-XYLOSIDASE 5-RELATED"/>
    <property type="match status" value="1"/>
</dbReference>
<dbReference type="InterPro" id="IPR013783">
    <property type="entry name" value="Ig-like_fold"/>
</dbReference>
<dbReference type="PRINTS" id="PR00133">
    <property type="entry name" value="GLHYDRLASE3"/>
</dbReference>
<dbReference type="Pfam" id="PF01915">
    <property type="entry name" value="Glyco_hydro_3_C"/>
    <property type="match status" value="1"/>
</dbReference>
<evidence type="ECO:0000256" key="3">
    <source>
        <dbReference type="ARBA" id="ARBA00022801"/>
    </source>
</evidence>
<dbReference type="Gene3D" id="3.20.20.300">
    <property type="entry name" value="Glycoside hydrolase, family 3, N-terminal domain"/>
    <property type="match status" value="1"/>
</dbReference>
<keyword evidence="7" id="KW-1185">Reference proteome</keyword>
<evidence type="ECO:0000256" key="4">
    <source>
        <dbReference type="SAM" id="SignalP"/>
    </source>
</evidence>
<dbReference type="SMART" id="SM01217">
    <property type="entry name" value="Fn3_like"/>
    <property type="match status" value="1"/>
</dbReference>
<dbReference type="InterPro" id="IPR002772">
    <property type="entry name" value="Glyco_hydro_3_C"/>
</dbReference>
<proteinExistence type="inferred from homology"/>
<evidence type="ECO:0000256" key="1">
    <source>
        <dbReference type="ARBA" id="ARBA00005336"/>
    </source>
</evidence>
<feature type="domain" description="Fibronectin type III-like" evidence="5">
    <location>
        <begin position="731"/>
        <end position="800"/>
    </location>
</feature>
<dbReference type="EMBL" id="VTAV01000020">
    <property type="protein sequence ID" value="TYR32224.1"/>
    <property type="molecule type" value="Genomic_DNA"/>
</dbReference>
<dbReference type="PANTHER" id="PTHR42721">
    <property type="entry name" value="SUGAR HYDROLASE-RELATED"/>
    <property type="match status" value="1"/>
</dbReference>
<dbReference type="SUPFAM" id="SSF51445">
    <property type="entry name" value="(Trans)glycosidases"/>
    <property type="match status" value="1"/>
</dbReference>
<feature type="chain" id="PRO_5023080204" evidence="4">
    <location>
        <begin position="31"/>
        <end position="812"/>
    </location>
</feature>
<dbReference type="AlphaFoldDB" id="A0A5D4GVP2"/>
<dbReference type="Proteomes" id="UP000322362">
    <property type="component" value="Unassembled WGS sequence"/>
</dbReference>
<dbReference type="GO" id="GO:0046556">
    <property type="term" value="F:alpha-L-arabinofuranosidase activity"/>
    <property type="evidence" value="ECO:0007669"/>
    <property type="project" value="TreeGrafter"/>
</dbReference>
<evidence type="ECO:0000256" key="2">
    <source>
        <dbReference type="ARBA" id="ARBA00022729"/>
    </source>
</evidence>
<dbReference type="Gene3D" id="3.40.50.1700">
    <property type="entry name" value="Glycoside hydrolase family 3 C-terminal domain"/>
    <property type="match status" value="1"/>
</dbReference>
<dbReference type="Pfam" id="PF14310">
    <property type="entry name" value="Fn3-like"/>
    <property type="match status" value="1"/>
</dbReference>
<dbReference type="InterPro" id="IPR044993">
    <property type="entry name" value="BXL"/>
</dbReference>
<dbReference type="GO" id="GO:0009044">
    <property type="term" value="F:xylan 1,4-beta-xylosidase activity"/>
    <property type="evidence" value="ECO:0007669"/>
    <property type="project" value="InterPro"/>
</dbReference>
<dbReference type="InterPro" id="IPR017853">
    <property type="entry name" value="GH"/>
</dbReference>
<evidence type="ECO:0000313" key="6">
    <source>
        <dbReference type="EMBL" id="TYR32224.1"/>
    </source>
</evidence>
<comment type="caution">
    <text evidence="6">The sequence shown here is derived from an EMBL/GenBank/DDBJ whole genome shotgun (WGS) entry which is preliminary data.</text>
</comment>
<gene>
    <name evidence="6" type="ORF">FXV77_19690</name>
</gene>
<dbReference type="InterPro" id="IPR036962">
    <property type="entry name" value="Glyco_hydro_3_N_sf"/>
</dbReference>
<dbReference type="Gene3D" id="2.60.40.10">
    <property type="entry name" value="Immunoglobulins"/>
    <property type="match status" value="1"/>
</dbReference>
<evidence type="ECO:0000313" key="7">
    <source>
        <dbReference type="Proteomes" id="UP000322362"/>
    </source>
</evidence>